<evidence type="ECO:0000256" key="9">
    <source>
        <dbReference type="ARBA" id="ARBA00022723"/>
    </source>
</evidence>
<dbReference type="InterPro" id="IPR010255">
    <property type="entry name" value="Haem_peroxidase_sf"/>
</dbReference>
<evidence type="ECO:0000256" key="8">
    <source>
        <dbReference type="ARBA" id="ARBA00022617"/>
    </source>
</evidence>
<accession>A0A3N7EV93</accession>
<dbReference type="AlphaFoldDB" id="A0A3N7EV93"/>
<dbReference type="EMBL" id="CM009292">
    <property type="protein sequence ID" value="RQO87871.1"/>
    <property type="molecule type" value="Genomic_DNA"/>
</dbReference>
<keyword evidence="8" id="KW-0349">Heme</keyword>
<feature type="compositionally biased region" description="Pro residues" evidence="17">
    <location>
        <begin position="96"/>
        <end position="108"/>
    </location>
</feature>
<feature type="binding site" description="axial binding residue" evidence="15">
    <location>
        <position position="45"/>
    </location>
    <ligand>
        <name>heme b</name>
        <dbReference type="ChEBI" id="CHEBI:60344"/>
    </ligand>
    <ligandPart>
        <name>Fe</name>
        <dbReference type="ChEBI" id="CHEBI:18248"/>
    </ligandPart>
</feature>
<dbReference type="GO" id="GO:0046872">
    <property type="term" value="F:metal ion binding"/>
    <property type="evidence" value="ECO:0007669"/>
    <property type="project" value="UniProtKB-KW"/>
</dbReference>
<evidence type="ECO:0000256" key="10">
    <source>
        <dbReference type="ARBA" id="ARBA00022837"/>
    </source>
</evidence>
<dbReference type="PROSITE" id="PS50873">
    <property type="entry name" value="PEROXIDASE_4"/>
    <property type="match status" value="1"/>
</dbReference>
<organism evidence="19 20">
    <name type="scientific">Populus trichocarpa</name>
    <name type="common">Western balsam poplar</name>
    <name type="synonym">Populus balsamifera subsp. trichocarpa</name>
    <dbReference type="NCBI Taxonomy" id="3694"/>
    <lineage>
        <taxon>Eukaryota</taxon>
        <taxon>Viridiplantae</taxon>
        <taxon>Streptophyta</taxon>
        <taxon>Embryophyta</taxon>
        <taxon>Tracheophyta</taxon>
        <taxon>Spermatophyta</taxon>
        <taxon>Magnoliopsida</taxon>
        <taxon>eudicotyledons</taxon>
        <taxon>Gunneridae</taxon>
        <taxon>Pentapetalae</taxon>
        <taxon>rosids</taxon>
        <taxon>fabids</taxon>
        <taxon>Malpighiales</taxon>
        <taxon>Salicaceae</taxon>
        <taxon>Saliceae</taxon>
        <taxon>Populus</taxon>
    </lineage>
</organism>
<protein>
    <recommendedName>
        <fullName evidence="5">peroxidase</fullName>
        <ecNumber evidence="5">1.11.1.7</ecNumber>
    </recommendedName>
</protein>
<evidence type="ECO:0000256" key="13">
    <source>
        <dbReference type="ARBA" id="ARBA00023324"/>
    </source>
</evidence>
<keyword evidence="9 15" id="KW-0479">Metal-binding</keyword>
<dbReference type="GO" id="GO:0042744">
    <property type="term" value="P:hydrogen peroxide catabolic process"/>
    <property type="evidence" value="ECO:0007669"/>
    <property type="project" value="UniProtKB-KW"/>
</dbReference>
<evidence type="ECO:0000256" key="16">
    <source>
        <dbReference type="PIRSR" id="PIRSR600823-5"/>
    </source>
</evidence>
<evidence type="ECO:0000256" key="5">
    <source>
        <dbReference type="ARBA" id="ARBA00012313"/>
    </source>
</evidence>
<comment type="function">
    <text evidence="3">Removal of H(2)O(2), oxidation of toxic reductants, biosynthesis and degradation of lignin, suberization, auxin catabolism, response to environmental stresses such as wounding, pathogen attack and oxidative stress. These functions might be dependent on each isozyme/isoform in each plant tissue.</text>
</comment>
<reference evidence="19" key="2">
    <citation type="submission" date="2017-07" db="EMBL/GenBank/DDBJ databases">
        <title>WGS assembly of Populus trichocarpa.</title>
        <authorList>
            <person name="Tuskan G."/>
            <person name="Difazio S."/>
            <person name="Jansson S."/>
            <person name="Bohlmann J."/>
            <person name="Grigoriev I."/>
            <person name="Hellsten U."/>
            <person name="Putnam N."/>
            <person name="Ralph S."/>
            <person name="Rombauts S."/>
            <person name="Salamov A."/>
            <person name="Schein J."/>
            <person name="Sterck L."/>
            <person name="Aerts A."/>
            <person name="Bhalerao R."/>
            <person name="Bhalerao R."/>
            <person name="Blaudez D."/>
            <person name="Boerjan W."/>
            <person name="Brun A."/>
            <person name="Brunner A."/>
            <person name="Busov V."/>
            <person name="Campbell M."/>
            <person name="Carlson J."/>
            <person name="Chalot M."/>
            <person name="Chapman J."/>
            <person name="Chen G."/>
            <person name="Cooper D."/>
            <person name="Coutinho P."/>
            <person name="Couturier J."/>
            <person name="Covert S."/>
            <person name="Cronk Q."/>
            <person name="Cunningham R."/>
            <person name="Davis J."/>
            <person name="Degroeve S."/>
            <person name="Dejardin A."/>
            <person name="Depamphilis C."/>
            <person name="Detter J."/>
            <person name="Dirks B."/>
            <person name="Dubchak I."/>
            <person name="Duplessis S."/>
            <person name="Ehlting J."/>
            <person name="Ellis B."/>
            <person name="Gendler K."/>
            <person name="Goodstein D."/>
            <person name="Gribskov M."/>
            <person name="Grimwood J."/>
            <person name="Groover A."/>
            <person name="Gunter L."/>
            <person name="Hamberger B."/>
            <person name="Heinze B."/>
            <person name="Helariutta Y."/>
            <person name="Henrissat B."/>
            <person name="Holligan D."/>
            <person name="Holt R."/>
            <person name="Huang W."/>
            <person name="Islam-Faridi N."/>
            <person name="Jones S."/>
            <person name="Jones-Rhoades M."/>
            <person name="Jorgensen R."/>
            <person name="Joshi C."/>
            <person name="Kangasjarvi J."/>
            <person name="Karlsson J."/>
            <person name="Kelleher C."/>
            <person name="Kirkpatrick R."/>
            <person name="Kirst M."/>
            <person name="Kohler A."/>
            <person name="Kalluri U."/>
            <person name="Larimer F."/>
            <person name="Leebens-Mack J."/>
            <person name="Leple J."/>
            <person name="Locascio P."/>
            <person name="Lou Y."/>
            <person name="Lucas S."/>
            <person name="Martin F."/>
            <person name="Montanini B."/>
            <person name="Napoli C."/>
            <person name="Nelson D."/>
            <person name="Nelson C."/>
            <person name="Nieminen K."/>
            <person name="Nilsson O."/>
            <person name="Pereda V."/>
            <person name="Peter G."/>
            <person name="Philippe R."/>
            <person name="Pilate G."/>
            <person name="Poliakov A."/>
            <person name="Razumovskaya J."/>
            <person name="Richardson P."/>
            <person name="Rinaldi C."/>
            <person name="Ritland K."/>
            <person name="Rouze P."/>
            <person name="Ryaboy D."/>
            <person name="Schmutz J."/>
            <person name="Schrader J."/>
            <person name="Segerman B."/>
            <person name="Shin H."/>
            <person name="Siddiqui A."/>
            <person name="Sterky F."/>
            <person name="Terry A."/>
            <person name="Tsai C."/>
            <person name="Uberbacher E."/>
            <person name="Unneberg P."/>
            <person name="Vahala J."/>
            <person name="Wall K."/>
            <person name="Wessler S."/>
            <person name="Yang G."/>
            <person name="Yin T."/>
            <person name="Douglas C."/>
            <person name="Marra M."/>
            <person name="Sandberg G."/>
            <person name="Van De Peer Y."/>
            <person name="Rokhsar D."/>
        </authorList>
    </citation>
    <scope>NUCLEOTIDE SEQUENCE</scope>
    <source>
        <strain evidence="19">Nisqually-1</strain>
    </source>
</reference>
<dbReference type="Gene3D" id="1.10.420.10">
    <property type="entry name" value="Peroxidase, domain 2"/>
    <property type="match status" value="1"/>
</dbReference>
<reference evidence="19 20" key="1">
    <citation type="journal article" date="2006" name="Science">
        <title>The genome of black cottonwood, Populus trichocarpa (Torr. &amp; Gray).</title>
        <authorList>
            <person name="Tuskan G.A."/>
            <person name="Difazio S."/>
            <person name="Jansson S."/>
            <person name="Bohlmann J."/>
            <person name="Grigoriev I."/>
            <person name="Hellsten U."/>
            <person name="Putnam N."/>
            <person name="Ralph S."/>
            <person name="Rombauts S."/>
            <person name="Salamov A."/>
            <person name="Schein J."/>
            <person name="Sterck L."/>
            <person name="Aerts A."/>
            <person name="Bhalerao R.R."/>
            <person name="Bhalerao R.P."/>
            <person name="Blaudez D."/>
            <person name="Boerjan W."/>
            <person name="Brun A."/>
            <person name="Brunner A."/>
            <person name="Busov V."/>
            <person name="Campbell M."/>
            <person name="Carlson J."/>
            <person name="Chalot M."/>
            <person name="Chapman J."/>
            <person name="Chen G.L."/>
            <person name="Cooper D."/>
            <person name="Coutinho P.M."/>
            <person name="Couturier J."/>
            <person name="Covert S."/>
            <person name="Cronk Q."/>
            <person name="Cunningham R."/>
            <person name="Davis J."/>
            <person name="Degroeve S."/>
            <person name="Dejardin A."/>
            <person name="Depamphilis C."/>
            <person name="Detter J."/>
            <person name="Dirks B."/>
            <person name="Dubchak I."/>
            <person name="Duplessis S."/>
            <person name="Ehlting J."/>
            <person name="Ellis B."/>
            <person name="Gendler K."/>
            <person name="Goodstein D."/>
            <person name="Gribskov M."/>
            <person name="Grimwood J."/>
            <person name="Groover A."/>
            <person name="Gunter L."/>
            <person name="Hamberger B."/>
            <person name="Heinze B."/>
            <person name="Helariutta Y."/>
            <person name="Henrissat B."/>
            <person name="Holligan D."/>
            <person name="Holt R."/>
            <person name="Huang W."/>
            <person name="Islam-Faridi N."/>
            <person name="Jones S."/>
            <person name="Jones-Rhoades M."/>
            <person name="Jorgensen R."/>
            <person name="Joshi C."/>
            <person name="Kangasjarvi J."/>
            <person name="Karlsson J."/>
            <person name="Kelleher C."/>
            <person name="Kirkpatrick R."/>
            <person name="Kirst M."/>
            <person name="Kohler A."/>
            <person name="Kalluri U."/>
            <person name="Larimer F."/>
            <person name="Leebens-Mack J."/>
            <person name="Leple J.C."/>
            <person name="Locascio P."/>
            <person name="Lou Y."/>
            <person name="Lucas S."/>
            <person name="Martin F."/>
            <person name="Montanini B."/>
            <person name="Napoli C."/>
            <person name="Nelson D.R."/>
            <person name="Nelson C."/>
            <person name="Nieminen K."/>
            <person name="Nilsson O."/>
            <person name="Pereda V."/>
            <person name="Peter G."/>
            <person name="Philippe R."/>
            <person name="Pilate G."/>
            <person name="Poliakov A."/>
            <person name="Razumovskaya J."/>
            <person name="Richardson P."/>
            <person name="Rinaldi C."/>
            <person name="Ritland K."/>
            <person name="Rouze P."/>
            <person name="Ryaboy D."/>
            <person name="Schmutz J."/>
            <person name="Schrader J."/>
            <person name="Segerman B."/>
            <person name="Shin H."/>
            <person name="Siddiqui A."/>
            <person name="Sterky F."/>
            <person name="Terry A."/>
            <person name="Tsai C.J."/>
            <person name="Uberbacher E."/>
            <person name="Unneberg P."/>
            <person name="Vahala J."/>
            <person name="Wall K."/>
            <person name="Wessler S."/>
            <person name="Yang G."/>
            <person name="Yin T."/>
            <person name="Douglas C."/>
            <person name="Marra M."/>
            <person name="Sandberg G."/>
            <person name="Van de Peer Y."/>
            <person name="Rokhsar D."/>
        </authorList>
    </citation>
    <scope>NUCLEOTIDE SEQUENCE [LARGE SCALE GENOMIC DNA]</scope>
    <source>
        <strain evidence="20">cv. Nisqually</strain>
        <strain evidence="19">Nisqually-1</strain>
    </source>
</reference>
<evidence type="ECO:0000256" key="14">
    <source>
        <dbReference type="PIRSR" id="PIRSR600823-2"/>
    </source>
</evidence>
<comment type="catalytic activity">
    <reaction evidence="1">
        <text>2 a phenolic donor + H2O2 = 2 a phenolic radical donor + 2 H2O</text>
        <dbReference type="Rhea" id="RHEA:56136"/>
        <dbReference type="ChEBI" id="CHEBI:15377"/>
        <dbReference type="ChEBI" id="CHEBI:16240"/>
        <dbReference type="ChEBI" id="CHEBI:139520"/>
        <dbReference type="ChEBI" id="CHEBI:139521"/>
        <dbReference type="EC" id="1.11.1.7"/>
    </reaction>
</comment>
<dbReference type="GO" id="GO:0020037">
    <property type="term" value="F:heme binding"/>
    <property type="evidence" value="ECO:0007669"/>
    <property type="project" value="InterPro"/>
</dbReference>
<dbReference type="GO" id="GO:0009505">
    <property type="term" value="C:plant-type cell wall"/>
    <property type="evidence" value="ECO:0000318"/>
    <property type="project" value="GO_Central"/>
</dbReference>
<name>A0A3N7EV93_POPTR</name>
<gene>
    <name evidence="19" type="ORF">POPTR_003G053701</name>
</gene>
<feature type="region of interest" description="Disordered" evidence="17">
    <location>
        <begin position="86"/>
        <end position="175"/>
    </location>
</feature>
<evidence type="ECO:0000256" key="2">
    <source>
        <dbReference type="ARBA" id="ARBA00001913"/>
    </source>
</evidence>
<dbReference type="InterPro" id="IPR000823">
    <property type="entry name" value="Peroxidase_pln"/>
</dbReference>
<evidence type="ECO:0000256" key="6">
    <source>
        <dbReference type="ARBA" id="ARBA00022525"/>
    </source>
</evidence>
<evidence type="ECO:0000256" key="4">
    <source>
        <dbReference type="ARBA" id="ARBA00006873"/>
    </source>
</evidence>
<feature type="binding site" evidence="14">
    <location>
        <position position="15"/>
    </location>
    <ligand>
        <name>substrate</name>
    </ligand>
</feature>
<evidence type="ECO:0000256" key="11">
    <source>
        <dbReference type="ARBA" id="ARBA00023002"/>
    </source>
</evidence>
<keyword evidence="10" id="KW-0106">Calcium</keyword>
<dbReference type="STRING" id="3694.A0A3N7EV93"/>
<dbReference type="GO" id="GO:0006979">
    <property type="term" value="P:response to oxidative stress"/>
    <property type="evidence" value="ECO:0007669"/>
    <property type="project" value="InterPro"/>
</dbReference>
<dbReference type="InterPro" id="IPR002016">
    <property type="entry name" value="Haem_peroxidase"/>
</dbReference>
<keyword evidence="16" id="KW-1015">Disulfide bond</keyword>
<comment type="cofactor">
    <cofactor evidence="2">
        <name>Ca(2+)</name>
        <dbReference type="ChEBI" id="CHEBI:29108"/>
    </cofactor>
</comment>
<dbReference type="Pfam" id="PF00141">
    <property type="entry name" value="peroxidase"/>
    <property type="match status" value="1"/>
</dbReference>
<evidence type="ECO:0000256" key="3">
    <source>
        <dbReference type="ARBA" id="ARBA00002322"/>
    </source>
</evidence>
<dbReference type="GO" id="GO:0140825">
    <property type="term" value="F:lactoperoxidase activity"/>
    <property type="evidence" value="ECO:0007669"/>
    <property type="project" value="UniProtKB-EC"/>
</dbReference>
<feature type="disulfide bond" evidence="16">
    <location>
        <begin position="52"/>
        <end position="84"/>
    </location>
</feature>
<evidence type="ECO:0000313" key="19">
    <source>
        <dbReference type="EMBL" id="RQO87870.1"/>
    </source>
</evidence>
<dbReference type="EMBL" id="CM009292">
    <property type="protein sequence ID" value="RQO87870.1"/>
    <property type="molecule type" value="Genomic_DNA"/>
</dbReference>
<keyword evidence="7" id="KW-0575">Peroxidase</keyword>
<dbReference type="PROSITE" id="PS00435">
    <property type="entry name" value="PEROXIDASE_1"/>
    <property type="match status" value="1"/>
</dbReference>
<comment type="similarity">
    <text evidence="4">Belongs to the peroxidase family. Ascorbate peroxidase subfamily.</text>
</comment>
<dbReference type="Proteomes" id="UP000006729">
    <property type="component" value="Chromosome 3"/>
</dbReference>
<evidence type="ECO:0000256" key="12">
    <source>
        <dbReference type="ARBA" id="ARBA00023004"/>
    </source>
</evidence>
<keyword evidence="11" id="KW-0560">Oxidoreductase</keyword>
<dbReference type="PANTHER" id="PTHR31517">
    <property type="match status" value="1"/>
</dbReference>
<evidence type="ECO:0000256" key="1">
    <source>
        <dbReference type="ARBA" id="ARBA00000189"/>
    </source>
</evidence>
<keyword evidence="12 15" id="KW-0408">Iron</keyword>
<dbReference type="PANTHER" id="PTHR31517:SF59">
    <property type="entry name" value="PEROXIDASE"/>
    <property type="match status" value="1"/>
</dbReference>
<evidence type="ECO:0000256" key="17">
    <source>
        <dbReference type="SAM" id="MobiDB-lite"/>
    </source>
</evidence>
<evidence type="ECO:0000256" key="15">
    <source>
        <dbReference type="PIRSR" id="PIRSR600823-3"/>
    </source>
</evidence>
<evidence type="ECO:0000256" key="7">
    <source>
        <dbReference type="ARBA" id="ARBA00022559"/>
    </source>
</evidence>
<keyword evidence="20" id="KW-1185">Reference proteome</keyword>
<feature type="domain" description="Plant heme peroxidase family profile" evidence="18">
    <location>
        <begin position="1"/>
        <end position="270"/>
    </location>
</feature>
<feature type="compositionally biased region" description="Low complexity" evidence="17">
    <location>
        <begin position="109"/>
        <end position="175"/>
    </location>
</feature>
<proteinExistence type="inferred from homology"/>
<keyword evidence="13" id="KW-0376">Hydrogen peroxide</keyword>
<evidence type="ECO:0000259" key="18">
    <source>
        <dbReference type="PROSITE" id="PS50873"/>
    </source>
</evidence>
<feature type="compositionally biased region" description="Low complexity" evidence="17">
    <location>
        <begin position="86"/>
        <end position="95"/>
    </location>
</feature>
<dbReference type="SUPFAM" id="SSF48113">
    <property type="entry name" value="Heme-dependent peroxidases"/>
    <property type="match status" value="1"/>
</dbReference>
<sequence length="270" mass="28790">MALFLSEILQHIKLPSPNADLSETLASFASRGFDERETVSLLGGHSIGVIHCKFFQNRLYNFSWTNKPDPSLDTGFLSLLRSRCNNNNSSKEASPSPSPSFKAPPPSSAPSTSFDGTKSPSTAPSLSCSGSPSSSSSTSEMRVSPSSSTAPSPSLKGSISSPHSSSAPSSASFEDSLLSTLEEPGMNMAYEGPGVDFGTLYYHGLLQGKGILYADQQLMAGVETRIWVRAYASDISLFRRDYALAMMKLSNLRVLTGSTGQVRLHCSKVA</sequence>
<evidence type="ECO:0000313" key="20">
    <source>
        <dbReference type="Proteomes" id="UP000006729"/>
    </source>
</evidence>
<dbReference type="GO" id="GO:0004601">
    <property type="term" value="F:peroxidase activity"/>
    <property type="evidence" value="ECO:0000318"/>
    <property type="project" value="GO_Central"/>
</dbReference>
<dbReference type="EC" id="1.11.1.7" evidence="5"/>
<dbReference type="GO" id="GO:0006950">
    <property type="term" value="P:response to stress"/>
    <property type="evidence" value="ECO:0000318"/>
    <property type="project" value="GO_Central"/>
</dbReference>
<comment type="cofactor">
    <cofactor evidence="15">
        <name>heme b</name>
        <dbReference type="ChEBI" id="CHEBI:60344"/>
    </cofactor>
    <text evidence="15">Binds 1 heme b (iron(II)-protoporphyrin IX) group per subunit.</text>
</comment>
<dbReference type="InterPro" id="IPR019793">
    <property type="entry name" value="Peroxidases_heam-ligand_BS"/>
</dbReference>
<dbReference type="InParanoid" id="A0A3N7EV93"/>
<keyword evidence="6" id="KW-0964">Secreted</keyword>